<dbReference type="SUPFAM" id="SSF55347">
    <property type="entry name" value="Glyceraldehyde-3-phosphate dehydrogenase-like, C-terminal domain"/>
    <property type="match status" value="1"/>
</dbReference>
<accession>A0A0D5NP94</accession>
<dbReference type="GO" id="GO:0000166">
    <property type="term" value="F:nucleotide binding"/>
    <property type="evidence" value="ECO:0007669"/>
    <property type="project" value="InterPro"/>
</dbReference>
<dbReference type="Pfam" id="PF22725">
    <property type="entry name" value="GFO_IDH_MocA_C3"/>
    <property type="match status" value="1"/>
</dbReference>
<keyword evidence="1" id="KW-0560">Oxidoreductase</keyword>
<dbReference type="PANTHER" id="PTHR43818:SF11">
    <property type="entry name" value="BCDNA.GH03377"/>
    <property type="match status" value="1"/>
</dbReference>
<reference evidence="4 5" key="1">
    <citation type="journal article" date="2015" name="J. Biotechnol.">
        <title>Complete genome sequence of Paenibacillus beijingensis 7188(T) (=DSM 24997(T)), a novel rhizobacterium from jujube garden soil.</title>
        <authorList>
            <person name="Kwak Y."/>
            <person name="Shin J.H."/>
        </authorList>
    </citation>
    <scope>NUCLEOTIDE SEQUENCE [LARGE SCALE GENOMIC DNA]</scope>
    <source>
        <strain evidence="4 5">DSM 24997</strain>
    </source>
</reference>
<feature type="domain" description="GFO/IDH/MocA-like oxidoreductase" evidence="3">
    <location>
        <begin position="137"/>
        <end position="271"/>
    </location>
</feature>
<keyword evidence="5" id="KW-1185">Reference proteome</keyword>
<evidence type="ECO:0000259" key="3">
    <source>
        <dbReference type="Pfam" id="PF22725"/>
    </source>
</evidence>
<dbReference type="Proteomes" id="UP000032633">
    <property type="component" value="Chromosome"/>
</dbReference>
<dbReference type="Gene3D" id="3.30.360.10">
    <property type="entry name" value="Dihydrodipicolinate Reductase, domain 2"/>
    <property type="match status" value="1"/>
</dbReference>
<dbReference type="AlphaFoldDB" id="A0A0D5NP94"/>
<evidence type="ECO:0000313" key="5">
    <source>
        <dbReference type="Proteomes" id="UP000032633"/>
    </source>
</evidence>
<name>A0A0D5NP94_9BACL</name>
<dbReference type="GO" id="GO:0016491">
    <property type="term" value="F:oxidoreductase activity"/>
    <property type="evidence" value="ECO:0007669"/>
    <property type="project" value="UniProtKB-KW"/>
</dbReference>
<dbReference type="STRING" id="1126833.VN24_23570"/>
<dbReference type="PANTHER" id="PTHR43818">
    <property type="entry name" value="BCDNA.GH03377"/>
    <property type="match status" value="1"/>
</dbReference>
<dbReference type="EMBL" id="CP011058">
    <property type="protein sequence ID" value="AJY76990.1"/>
    <property type="molecule type" value="Genomic_DNA"/>
</dbReference>
<evidence type="ECO:0000313" key="4">
    <source>
        <dbReference type="EMBL" id="AJY76990.1"/>
    </source>
</evidence>
<dbReference type="InterPro" id="IPR036291">
    <property type="entry name" value="NAD(P)-bd_dom_sf"/>
</dbReference>
<sequence>MVSMKKLNIGVIGLGGIANFHIAGILASGDAVLWSICDCNEEALKKRAEEFDIPEARQYLNYEELLQDPELDAVMIGTPNGSHFAIANEAIKNGKPFALEKPLTIDVREAAILKELLEAGRIPHMICFSYRYKTAARYAKWLIGQGKLGTVHHVYSQYLQGWAINEQLPLLWRFRKELSGSGALGDLGSHIFDLERFLVGDISRVIADAGTIVKERRQLTGSGNGEVDVDDYCHVLARLEGGISSSMTITRFAYGRGNYQRVEIYGTKGALVYSLDEEDTLYVKFEEENDEVFRKVDIPDEFKADQMQSFFNLLNGRGDGLDATIEDGYVNQLTIDAVIESFTEERWMEVKKEVSQIV</sequence>
<dbReference type="SUPFAM" id="SSF51735">
    <property type="entry name" value="NAD(P)-binding Rossmann-fold domains"/>
    <property type="match status" value="1"/>
</dbReference>
<reference evidence="5" key="2">
    <citation type="submission" date="2015-03" db="EMBL/GenBank/DDBJ databases">
        <title>Genome sequence of Paenibacillus beijingensis strain DSM 24997T.</title>
        <authorList>
            <person name="Kwak Y."/>
            <person name="Shin J.-H."/>
        </authorList>
    </citation>
    <scope>NUCLEOTIDE SEQUENCE [LARGE SCALE GENOMIC DNA]</scope>
    <source>
        <strain evidence="5">DSM 24997</strain>
    </source>
</reference>
<dbReference type="InterPro" id="IPR055170">
    <property type="entry name" value="GFO_IDH_MocA-like_dom"/>
</dbReference>
<organism evidence="4 5">
    <name type="scientific">Paenibacillus beijingensis</name>
    <dbReference type="NCBI Taxonomy" id="1126833"/>
    <lineage>
        <taxon>Bacteria</taxon>
        <taxon>Bacillati</taxon>
        <taxon>Bacillota</taxon>
        <taxon>Bacilli</taxon>
        <taxon>Bacillales</taxon>
        <taxon>Paenibacillaceae</taxon>
        <taxon>Paenibacillus</taxon>
    </lineage>
</organism>
<dbReference type="InterPro" id="IPR050463">
    <property type="entry name" value="Gfo/Idh/MocA_oxidrdct_glycsds"/>
</dbReference>
<feature type="domain" description="Gfo/Idh/MocA-like oxidoreductase N-terminal" evidence="2">
    <location>
        <begin position="7"/>
        <end position="118"/>
    </location>
</feature>
<dbReference type="Gene3D" id="3.40.50.720">
    <property type="entry name" value="NAD(P)-binding Rossmann-like Domain"/>
    <property type="match status" value="1"/>
</dbReference>
<dbReference type="InterPro" id="IPR000683">
    <property type="entry name" value="Gfo/Idh/MocA-like_OxRdtase_N"/>
</dbReference>
<proteinExistence type="predicted"/>
<dbReference type="HOGENOM" id="CLU_023194_17_2_9"/>
<evidence type="ECO:0000256" key="1">
    <source>
        <dbReference type="ARBA" id="ARBA00023002"/>
    </source>
</evidence>
<gene>
    <name evidence="4" type="ORF">VN24_23570</name>
</gene>
<protein>
    <submittedName>
        <fullName evidence="4">Oxidoreductase</fullName>
    </submittedName>
</protein>
<evidence type="ECO:0000259" key="2">
    <source>
        <dbReference type="Pfam" id="PF01408"/>
    </source>
</evidence>
<dbReference type="Pfam" id="PF01408">
    <property type="entry name" value="GFO_IDH_MocA"/>
    <property type="match status" value="1"/>
</dbReference>
<dbReference type="KEGG" id="pbj:VN24_23570"/>
<dbReference type="PATRIC" id="fig|1126833.4.peg.5184"/>